<feature type="coiled-coil region" evidence="4">
    <location>
        <begin position="912"/>
        <end position="946"/>
    </location>
</feature>
<feature type="compositionally biased region" description="Polar residues" evidence="5">
    <location>
        <begin position="768"/>
        <end position="791"/>
    </location>
</feature>
<dbReference type="InterPro" id="IPR039133">
    <property type="entry name" value="RNF25"/>
</dbReference>
<evidence type="ECO:0000259" key="6">
    <source>
        <dbReference type="PROSITE" id="PS50089"/>
    </source>
</evidence>
<keyword evidence="9" id="KW-1185">Reference proteome</keyword>
<feature type="region of interest" description="Disordered" evidence="5">
    <location>
        <begin position="1178"/>
        <end position="1246"/>
    </location>
</feature>
<dbReference type="InterPro" id="IPR016135">
    <property type="entry name" value="UBQ-conjugating_enzyme/RWD"/>
</dbReference>
<feature type="compositionally biased region" description="Basic and acidic residues" evidence="5">
    <location>
        <begin position="750"/>
        <end position="767"/>
    </location>
</feature>
<feature type="compositionally biased region" description="Polar residues" evidence="5">
    <location>
        <begin position="1093"/>
        <end position="1105"/>
    </location>
</feature>
<dbReference type="SUPFAM" id="SSF54495">
    <property type="entry name" value="UBC-like"/>
    <property type="match status" value="1"/>
</dbReference>
<feature type="domain" description="RWD" evidence="7">
    <location>
        <begin position="11"/>
        <end position="120"/>
    </location>
</feature>
<dbReference type="GO" id="GO:0033554">
    <property type="term" value="P:cellular response to stress"/>
    <property type="evidence" value="ECO:0007669"/>
    <property type="project" value="UniProtKB-ARBA"/>
</dbReference>
<evidence type="ECO:0000259" key="7">
    <source>
        <dbReference type="PROSITE" id="PS50908"/>
    </source>
</evidence>
<dbReference type="Gene3D" id="3.10.110.10">
    <property type="entry name" value="Ubiquitin Conjugating Enzyme"/>
    <property type="match status" value="1"/>
</dbReference>
<dbReference type="InterPro" id="IPR013083">
    <property type="entry name" value="Znf_RING/FYVE/PHD"/>
</dbReference>
<sequence length="1433" mass="160852">MADSGENAIETELETLEAIYIHELTCTRKEDGTVDKISALLHPATGHDTRKQYVCMTLVFSPGPNYPDEAPEIQICNPRGLGEEEMVSLLEALTAKAEEIKGEVMLYTLIEMAKDSLTDGNIPRCPCCVCLEHFDEKDLFHRTACYHYFHAGCLHKYVQHTQAQLEEEKKEVSESRHLDGNSKKERGIACPMCRSPLVEEDLQVVMSGKVEDDYEKLDVFVVPPELREQQRKMAEVYQRQKAKGGIIDPEMEKNKFLVNQEERLPVPNPETSRPVESVVRPHHVLDAKGRKEGKIEGRRDDRGNNRGRSRGRHHNEFRGGSFGKKQRKVHSGQAHPREDLVNRVRNDLINKVREDLVNKVREDVTDKAQQDGIHSRSEERAGVRTVGLERLSDNIEGTSGVGLKAIREPGRSRDGVYQGGRGGHRGEHEVDGLGGGRREEYRGRDGRRDYGTEGTSEDERDRREDDRDRREHERDRREDDRDRREHERDRREWLASEGRQTEESSCNTPRGVAETTHEKTNLKGNLEDFNPHCDNGQSWRDRRPEHRNSYLHEQDDGFGPSKSAHDGRASSGRLQFRDNISKGREKDGTAESKPKDFVMDKRDGRALGDENSVKDTDVAQTEIQNVSIPSESKTLVHSRSVKGPDNVRSDKPKFARGEPVSRRTYGQRQATDGYKCDRDVRPGPHCDKRDDESKPDEDGKTSGAGGRDRKHHGASGRAGYPGGAHYRQEGYRHQQYTNHQHHEHWRHQDRRGYVRNRPDRGDDRRTLQNDATGTGRNVDKGQTQTAPSGENSIPADPQDDGKADLRVREINNRWRQLNFGRSFDDGNHGPNANVSLGTDDDDSNDVRLECNGATGQQSDDLDLYYIGYRDMITQAESWEDEIDPFATERLRFKASKRAEYDQMRTEDRKLYKARLEERVAMENSVLEEEKRMVKEETQRQESCEEKWKGKDPEKSVLELFKERQNKKQLPETSAQKSTGEGRVVGDLTLSVKDTEPRPTQGLHSAETPCQEKQSYINTDISQIEWFGKGKDQQQKAGKSLPVRDKYQQEQVGRYHDVRDSNEDQAGKSHDTRDSNQELRNGLQSVELTPADIKNSSTTATTNETYQGGDEKIKGGKANNGEIKAENSDGVSVGVEATNSKQKHFIKPPPLKFSKKLKNETSLDSKRCLETNPLPATTLLTTPLSTTPLPATTLSTTPLPATTLSTTPLPATTLSTTPLPATTLSTTPLPATTLSTTSLPATTLSTTPLPATTLSTTLLSNDPRSARAESVVTEAPQLIQAIEYARIKHFSQLDLALGQMMALNHVMALGHVTHAPSHSVPFAPSKPAQVKKLPKIAPLSFKKKTNRSNSGDATGQPFTQIADVTNKRRRAHQCLDKAQDHGDSPSSNHLMSHTARCFNGIHQNGSGLNMDTLSKNAAADTDSLKENLCSFQNS</sequence>
<feature type="compositionally biased region" description="Polar residues" evidence="5">
    <location>
        <begin position="1077"/>
        <end position="1086"/>
    </location>
</feature>
<dbReference type="CDD" id="cd23818">
    <property type="entry name" value="RWD_RNF25"/>
    <property type="match status" value="1"/>
</dbReference>
<feature type="compositionally biased region" description="Basic and acidic residues" evidence="5">
    <location>
        <begin position="674"/>
        <end position="700"/>
    </location>
</feature>
<dbReference type="SUPFAM" id="SSF57850">
    <property type="entry name" value="RING/U-box"/>
    <property type="match status" value="1"/>
</dbReference>
<dbReference type="PANTHER" id="PTHR13198:SF4">
    <property type="entry name" value="E3 UBIQUITIN-PROTEIN LIGASE RNF25"/>
    <property type="match status" value="1"/>
</dbReference>
<feature type="compositionally biased region" description="Basic residues" evidence="5">
    <location>
        <begin position="305"/>
        <end position="315"/>
    </location>
</feature>
<dbReference type="EMBL" id="CAXITT010000194">
    <property type="protein sequence ID" value="CAL1535198.1"/>
    <property type="molecule type" value="Genomic_DNA"/>
</dbReference>
<feature type="compositionally biased region" description="Basic and acidic residues" evidence="5">
    <location>
        <begin position="575"/>
        <end position="617"/>
    </location>
</feature>
<evidence type="ECO:0008006" key="10">
    <source>
        <dbReference type="Google" id="ProtNLM"/>
    </source>
</evidence>
<evidence type="ECO:0000256" key="2">
    <source>
        <dbReference type="ARBA" id="ARBA00022833"/>
    </source>
</evidence>
<keyword evidence="1 3" id="KW-0863">Zinc-finger</keyword>
<feature type="compositionally biased region" description="Basic and acidic residues" evidence="5">
    <location>
        <begin position="645"/>
        <end position="661"/>
    </location>
</feature>
<dbReference type="GO" id="GO:0005634">
    <property type="term" value="C:nucleus"/>
    <property type="evidence" value="ECO:0007669"/>
    <property type="project" value="TreeGrafter"/>
</dbReference>
<dbReference type="GO" id="GO:0010468">
    <property type="term" value="P:regulation of gene expression"/>
    <property type="evidence" value="ECO:0007669"/>
    <property type="project" value="UniProtKB-ARBA"/>
</dbReference>
<evidence type="ECO:0000256" key="3">
    <source>
        <dbReference type="PROSITE-ProRule" id="PRU00175"/>
    </source>
</evidence>
<proteinExistence type="predicted"/>
<feature type="compositionally biased region" description="Basic and acidic residues" evidence="5">
    <location>
        <begin position="515"/>
        <end position="531"/>
    </location>
</feature>
<feature type="compositionally biased region" description="Basic and acidic residues" evidence="5">
    <location>
        <begin position="424"/>
        <end position="502"/>
    </location>
</feature>
<organism evidence="8 9">
    <name type="scientific">Lymnaea stagnalis</name>
    <name type="common">Great pond snail</name>
    <name type="synonym">Helix stagnalis</name>
    <dbReference type="NCBI Taxonomy" id="6523"/>
    <lineage>
        <taxon>Eukaryota</taxon>
        <taxon>Metazoa</taxon>
        <taxon>Spiralia</taxon>
        <taxon>Lophotrochozoa</taxon>
        <taxon>Mollusca</taxon>
        <taxon>Gastropoda</taxon>
        <taxon>Heterobranchia</taxon>
        <taxon>Euthyneura</taxon>
        <taxon>Panpulmonata</taxon>
        <taxon>Hygrophila</taxon>
        <taxon>Lymnaeoidea</taxon>
        <taxon>Lymnaeidae</taxon>
        <taxon>Lymnaea</taxon>
    </lineage>
</organism>
<feature type="compositionally biased region" description="Basic and acidic residues" evidence="5">
    <location>
        <begin position="366"/>
        <end position="382"/>
    </location>
</feature>
<evidence type="ECO:0000256" key="1">
    <source>
        <dbReference type="ARBA" id="ARBA00022771"/>
    </source>
</evidence>
<dbReference type="GO" id="GO:0008270">
    <property type="term" value="F:zinc ion binding"/>
    <property type="evidence" value="ECO:0007669"/>
    <property type="project" value="UniProtKB-KW"/>
</dbReference>
<dbReference type="Gene3D" id="3.30.40.10">
    <property type="entry name" value="Zinc/RING finger domain, C3HC4 (zinc finger)"/>
    <property type="match status" value="1"/>
</dbReference>
<name>A0AAV2HNW7_LYMST</name>
<dbReference type="FunFam" id="3.10.110.10:FF:000050">
    <property type="entry name" value="eIF-2-alpha kinase GCN2"/>
    <property type="match status" value="1"/>
</dbReference>
<dbReference type="InterPro" id="IPR001841">
    <property type="entry name" value="Znf_RING"/>
</dbReference>
<feature type="region of interest" description="Disordered" evidence="5">
    <location>
        <begin position="1029"/>
        <end position="1124"/>
    </location>
</feature>
<evidence type="ECO:0000313" key="8">
    <source>
        <dbReference type="EMBL" id="CAL1535198.1"/>
    </source>
</evidence>
<protein>
    <recommendedName>
        <fullName evidence="10">E3 ubiquitin-protein ligase RNF25</fullName>
    </recommendedName>
</protein>
<dbReference type="GO" id="GO:0009893">
    <property type="term" value="P:positive regulation of metabolic process"/>
    <property type="evidence" value="ECO:0007669"/>
    <property type="project" value="UniProtKB-ARBA"/>
</dbReference>
<feature type="region of interest" description="Disordered" evidence="5">
    <location>
        <begin position="366"/>
        <end position="385"/>
    </location>
</feature>
<evidence type="ECO:0000313" key="9">
    <source>
        <dbReference type="Proteomes" id="UP001497497"/>
    </source>
</evidence>
<dbReference type="InterPro" id="IPR006575">
    <property type="entry name" value="RWD_dom"/>
</dbReference>
<feature type="compositionally biased region" description="Basic and acidic residues" evidence="5">
    <location>
        <begin position="405"/>
        <end position="414"/>
    </location>
</feature>
<dbReference type="PROSITE" id="PS50908">
    <property type="entry name" value="RWD"/>
    <property type="match status" value="1"/>
</dbReference>
<feature type="compositionally biased region" description="Basic residues" evidence="5">
    <location>
        <begin position="739"/>
        <end position="749"/>
    </location>
</feature>
<dbReference type="SMART" id="SM00591">
    <property type="entry name" value="RWD"/>
    <property type="match status" value="1"/>
</dbReference>
<feature type="region of interest" description="Disordered" evidence="5">
    <location>
        <begin position="400"/>
        <end position="801"/>
    </location>
</feature>
<dbReference type="Proteomes" id="UP001497497">
    <property type="component" value="Unassembled WGS sequence"/>
</dbReference>
<dbReference type="GO" id="GO:0016567">
    <property type="term" value="P:protein ubiquitination"/>
    <property type="evidence" value="ECO:0007669"/>
    <property type="project" value="TreeGrafter"/>
</dbReference>
<evidence type="ECO:0000256" key="5">
    <source>
        <dbReference type="SAM" id="MobiDB-lite"/>
    </source>
</evidence>
<dbReference type="Pfam" id="PF05773">
    <property type="entry name" value="RWD"/>
    <property type="match status" value="1"/>
</dbReference>
<feature type="region of interest" description="Disordered" evidence="5">
    <location>
        <begin position="258"/>
        <end position="339"/>
    </location>
</feature>
<feature type="compositionally biased region" description="Basic and acidic residues" evidence="5">
    <location>
        <begin position="539"/>
        <end position="555"/>
    </location>
</feature>
<keyword evidence="2" id="KW-0862">Zinc</keyword>
<feature type="compositionally biased region" description="Polar residues" evidence="5">
    <location>
        <begin position="618"/>
        <end position="637"/>
    </location>
</feature>
<evidence type="ECO:0000256" key="4">
    <source>
        <dbReference type="SAM" id="Coils"/>
    </source>
</evidence>
<feature type="domain" description="RING-type" evidence="6">
    <location>
        <begin position="127"/>
        <end position="194"/>
    </location>
</feature>
<feature type="region of interest" description="Disordered" evidence="5">
    <location>
        <begin position="961"/>
        <end position="1014"/>
    </location>
</feature>
<dbReference type="PROSITE" id="PS50089">
    <property type="entry name" value="ZF_RING_2"/>
    <property type="match status" value="1"/>
</dbReference>
<dbReference type="GO" id="GO:0051246">
    <property type="term" value="P:regulation of protein metabolic process"/>
    <property type="evidence" value="ECO:0007669"/>
    <property type="project" value="UniProtKB-ARBA"/>
</dbReference>
<keyword evidence="4" id="KW-0175">Coiled coil</keyword>
<dbReference type="CDD" id="cd16470">
    <property type="entry name" value="RING-H2_RNF25"/>
    <property type="match status" value="1"/>
</dbReference>
<feature type="compositionally biased region" description="Basic and acidic residues" evidence="5">
    <location>
        <begin position="283"/>
        <end position="304"/>
    </location>
</feature>
<dbReference type="PANTHER" id="PTHR13198">
    <property type="entry name" value="RING FINGER PROTEIN 25"/>
    <property type="match status" value="1"/>
</dbReference>
<keyword evidence="1 3" id="KW-0479">Metal-binding</keyword>
<accession>A0AAV2HNW7</accession>
<comment type="caution">
    <text evidence="8">The sequence shown here is derived from an EMBL/GenBank/DDBJ whole genome shotgun (WGS) entry which is preliminary data.</text>
</comment>
<gene>
    <name evidence="8" type="ORF">GSLYS_00009158001</name>
</gene>
<dbReference type="GO" id="GO:0061630">
    <property type="term" value="F:ubiquitin protein ligase activity"/>
    <property type="evidence" value="ECO:0007669"/>
    <property type="project" value="InterPro"/>
</dbReference>
<dbReference type="SMART" id="SM00184">
    <property type="entry name" value="RING"/>
    <property type="match status" value="1"/>
</dbReference>
<feature type="compositionally biased region" description="Basic and acidic residues" evidence="5">
    <location>
        <begin position="1041"/>
        <end position="1076"/>
    </location>
</feature>
<reference evidence="8 9" key="1">
    <citation type="submission" date="2024-04" db="EMBL/GenBank/DDBJ databases">
        <authorList>
            <consortium name="Genoscope - CEA"/>
            <person name="William W."/>
        </authorList>
    </citation>
    <scope>NUCLEOTIDE SEQUENCE [LARGE SCALE GENOMIC DNA]</scope>
</reference>